<gene>
    <name evidence="2" type="ORF">AELL_2248</name>
</gene>
<name>A0ABM6YQL2_9BACT</name>
<evidence type="ECO:0000256" key="1">
    <source>
        <dbReference type="SAM" id="Phobius"/>
    </source>
</evidence>
<keyword evidence="1" id="KW-1133">Transmembrane helix</keyword>
<protein>
    <submittedName>
        <fullName evidence="2">Membrane protein</fullName>
    </submittedName>
</protein>
<keyword evidence="1" id="KW-0472">Membrane</keyword>
<dbReference type="Proteomes" id="UP000262582">
    <property type="component" value="Chromosome"/>
</dbReference>
<reference evidence="2 3" key="1">
    <citation type="submission" date="2018-08" db="EMBL/GenBank/DDBJ databases">
        <title>Complete genome of the Arcobacter ellisii type strain LMG 26155.</title>
        <authorList>
            <person name="Miller W.G."/>
            <person name="Yee E."/>
            <person name="Bono J.L."/>
        </authorList>
    </citation>
    <scope>NUCLEOTIDE SEQUENCE [LARGE SCALE GENOMIC DNA]</scope>
    <source>
        <strain evidence="2 3">LMG 26155</strain>
    </source>
</reference>
<keyword evidence="1" id="KW-0812">Transmembrane</keyword>
<accession>A0ABM6YQL2</accession>
<evidence type="ECO:0000313" key="3">
    <source>
        <dbReference type="Proteomes" id="UP000262582"/>
    </source>
</evidence>
<keyword evidence="3" id="KW-1185">Reference proteome</keyword>
<sequence length="57" mass="6904">MKIFLNFAIFIILIYSSIKLHKYLLKKYNSSPFTLFNVVLFFGSFFITSFLIYFFEK</sequence>
<proteinExistence type="predicted"/>
<dbReference type="RefSeq" id="WP_164967252.1">
    <property type="nucleotide sequence ID" value="NZ_CP032097.1"/>
</dbReference>
<feature type="transmembrane region" description="Helical" evidence="1">
    <location>
        <begin position="35"/>
        <end position="55"/>
    </location>
</feature>
<evidence type="ECO:0000313" key="2">
    <source>
        <dbReference type="EMBL" id="AXX95878.1"/>
    </source>
</evidence>
<organism evidence="2 3">
    <name type="scientific">Arcobacter ellisii</name>
    <dbReference type="NCBI Taxonomy" id="913109"/>
    <lineage>
        <taxon>Bacteria</taxon>
        <taxon>Pseudomonadati</taxon>
        <taxon>Campylobacterota</taxon>
        <taxon>Epsilonproteobacteria</taxon>
        <taxon>Campylobacterales</taxon>
        <taxon>Arcobacteraceae</taxon>
        <taxon>Arcobacter</taxon>
    </lineage>
</organism>
<dbReference type="EMBL" id="CP032097">
    <property type="protein sequence ID" value="AXX95878.1"/>
    <property type="molecule type" value="Genomic_DNA"/>
</dbReference>